<evidence type="ECO:0000313" key="2">
    <source>
        <dbReference type="EMBL" id="MCI97435.1"/>
    </source>
</evidence>
<accession>A0A392WGA9</accession>
<evidence type="ECO:0000313" key="3">
    <source>
        <dbReference type="Proteomes" id="UP000265520"/>
    </source>
</evidence>
<dbReference type="EMBL" id="LXQA011443169">
    <property type="protein sequence ID" value="MCI97435.1"/>
    <property type="molecule type" value="Genomic_DNA"/>
</dbReference>
<sequence length="58" mass="6247">NANMDAVSALCQDGVLSVTVEKLSILDHLLCNRSAEDPNPKLPPPLPKKPKTIEVKVV</sequence>
<organism evidence="2 3">
    <name type="scientific">Trifolium medium</name>
    <dbReference type="NCBI Taxonomy" id="97028"/>
    <lineage>
        <taxon>Eukaryota</taxon>
        <taxon>Viridiplantae</taxon>
        <taxon>Streptophyta</taxon>
        <taxon>Embryophyta</taxon>
        <taxon>Tracheophyta</taxon>
        <taxon>Spermatophyta</taxon>
        <taxon>Magnoliopsida</taxon>
        <taxon>eudicotyledons</taxon>
        <taxon>Gunneridae</taxon>
        <taxon>Pentapetalae</taxon>
        <taxon>rosids</taxon>
        <taxon>fabids</taxon>
        <taxon>Fabales</taxon>
        <taxon>Fabaceae</taxon>
        <taxon>Papilionoideae</taxon>
        <taxon>50 kb inversion clade</taxon>
        <taxon>NPAAA clade</taxon>
        <taxon>Hologalegina</taxon>
        <taxon>IRL clade</taxon>
        <taxon>Trifolieae</taxon>
        <taxon>Trifolium</taxon>
    </lineage>
</organism>
<feature type="region of interest" description="Disordered" evidence="1">
    <location>
        <begin position="34"/>
        <end position="58"/>
    </location>
</feature>
<feature type="non-terminal residue" evidence="2">
    <location>
        <position position="1"/>
    </location>
</feature>
<evidence type="ECO:0000256" key="1">
    <source>
        <dbReference type="SAM" id="MobiDB-lite"/>
    </source>
</evidence>
<name>A0A392WGA9_9FABA</name>
<keyword evidence="3" id="KW-1185">Reference proteome</keyword>
<dbReference type="AlphaFoldDB" id="A0A392WGA9"/>
<reference evidence="2 3" key="1">
    <citation type="journal article" date="2018" name="Front. Plant Sci.">
        <title>Red Clover (Trifolium pratense) and Zigzag Clover (T. medium) - A Picture of Genomic Similarities and Differences.</title>
        <authorList>
            <person name="Dluhosova J."/>
            <person name="Istvanek J."/>
            <person name="Nedelnik J."/>
            <person name="Repkova J."/>
        </authorList>
    </citation>
    <scope>NUCLEOTIDE SEQUENCE [LARGE SCALE GENOMIC DNA]</scope>
    <source>
        <strain evidence="3">cv. 10/8</strain>
        <tissue evidence="2">Leaf</tissue>
    </source>
</reference>
<keyword evidence="2" id="KW-0346">Stress response</keyword>
<dbReference type="Proteomes" id="UP000265520">
    <property type="component" value="Unassembled WGS sequence"/>
</dbReference>
<protein>
    <submittedName>
        <fullName evidence="2">18.8 kDa class II heat shock protein-like</fullName>
    </submittedName>
</protein>
<proteinExistence type="predicted"/>
<comment type="caution">
    <text evidence="2">The sequence shown here is derived from an EMBL/GenBank/DDBJ whole genome shotgun (WGS) entry which is preliminary data.</text>
</comment>